<evidence type="ECO:0000313" key="2">
    <source>
        <dbReference type="EMBL" id="KAF1022022.1"/>
    </source>
</evidence>
<accession>A0A7V8FPX9</accession>
<reference evidence="3" key="1">
    <citation type="journal article" date="2020" name="MBio">
        <title>Horizontal gene transfer to a defensive symbiont with a reduced genome amongst a multipartite beetle microbiome.</title>
        <authorList>
            <person name="Waterworth S.C."/>
            <person name="Florez L.V."/>
            <person name="Rees E.R."/>
            <person name="Hertweck C."/>
            <person name="Kaltenpoth M."/>
            <person name="Kwan J.C."/>
        </authorList>
    </citation>
    <scope>NUCLEOTIDE SEQUENCE [LARGE SCALE GENOMIC DNA]</scope>
</reference>
<name>A0A7V8FPX9_9BURK</name>
<organism evidence="2 3">
    <name type="scientific">Paracidovorax wautersii</name>
    <dbReference type="NCBI Taxonomy" id="1177982"/>
    <lineage>
        <taxon>Bacteria</taxon>
        <taxon>Pseudomonadati</taxon>
        <taxon>Pseudomonadota</taxon>
        <taxon>Betaproteobacteria</taxon>
        <taxon>Burkholderiales</taxon>
        <taxon>Comamonadaceae</taxon>
        <taxon>Paracidovorax</taxon>
    </lineage>
</organism>
<dbReference type="AlphaFoldDB" id="A0A7V8FPX9"/>
<keyword evidence="1" id="KW-0812">Transmembrane</keyword>
<sequence length="303" mass="32671">MQGINGLPVAQIEARVVRYTALTGLTTMGRQAEAHARTLERAERDRLRNAERGLQRSAYRMDPTIRAPHARAAALAGLFDASLALLKGAQMLSKPDARTSWEMVGATLQGVGSIMDWRAKAYEETILKGVQGTNVFKVKAMQESMDALNALTLKGMRLTALKFLGPAALISMVLDGMDAFKYWSQKRIGMSLAQSASALGTAFTVAGSIGAMFALPGTFWAVVAAGLGVLGAVLVIGALIAMWIFSEEDWVTWLREIPLSKNRKEKISVDAKTGEPIYGKPRKPGHADLQTTLQKLADAQAAI</sequence>
<comment type="caution">
    <text evidence="2">The sequence shown here is derived from an EMBL/GenBank/DDBJ whole genome shotgun (WGS) entry which is preliminary data.</text>
</comment>
<dbReference type="EMBL" id="WNDQ01000015">
    <property type="protein sequence ID" value="KAF1022022.1"/>
    <property type="molecule type" value="Genomic_DNA"/>
</dbReference>
<evidence type="ECO:0000313" key="3">
    <source>
        <dbReference type="Proteomes" id="UP000461670"/>
    </source>
</evidence>
<proteinExistence type="predicted"/>
<feature type="transmembrane region" description="Helical" evidence="1">
    <location>
        <begin position="219"/>
        <end position="245"/>
    </location>
</feature>
<keyword evidence="1" id="KW-0472">Membrane</keyword>
<dbReference type="Proteomes" id="UP000461670">
    <property type="component" value="Unassembled WGS sequence"/>
</dbReference>
<feature type="transmembrane region" description="Helical" evidence="1">
    <location>
        <begin position="192"/>
        <end position="213"/>
    </location>
</feature>
<evidence type="ECO:0000256" key="1">
    <source>
        <dbReference type="SAM" id="Phobius"/>
    </source>
</evidence>
<protein>
    <submittedName>
        <fullName evidence="2">Uncharacterized protein</fullName>
    </submittedName>
</protein>
<gene>
    <name evidence="2" type="ORF">GAK30_01362</name>
</gene>
<keyword evidence="1" id="KW-1133">Transmembrane helix</keyword>